<dbReference type="Proteomes" id="UP000283442">
    <property type="component" value="Unassembled WGS sequence"/>
</dbReference>
<gene>
    <name evidence="1" type="ORF">DW674_00275</name>
</gene>
<dbReference type="EMBL" id="QRHE01000001">
    <property type="protein sequence ID" value="RHF53337.1"/>
    <property type="molecule type" value="Genomic_DNA"/>
</dbReference>
<dbReference type="OrthoDB" id="7375054at2"/>
<protein>
    <recommendedName>
        <fullName evidence="3">Abortive phage infection protein</fullName>
    </recommendedName>
</protein>
<evidence type="ECO:0000313" key="2">
    <source>
        <dbReference type="Proteomes" id="UP000283442"/>
    </source>
</evidence>
<accession>A0A414NZK2</accession>
<evidence type="ECO:0008006" key="3">
    <source>
        <dbReference type="Google" id="ProtNLM"/>
    </source>
</evidence>
<reference evidence="1 2" key="1">
    <citation type="submission" date="2018-08" db="EMBL/GenBank/DDBJ databases">
        <title>A genome reference for cultivated species of the human gut microbiota.</title>
        <authorList>
            <person name="Zou Y."/>
            <person name="Xue W."/>
            <person name="Luo G."/>
        </authorList>
    </citation>
    <scope>NUCLEOTIDE SEQUENCE [LARGE SCALE GENOMIC DNA]</scope>
    <source>
        <strain evidence="1 2">AM25-21AC</strain>
    </source>
</reference>
<dbReference type="AlphaFoldDB" id="A0A414NZK2"/>
<proteinExistence type="predicted"/>
<name>A0A414NZK2_9FIRM</name>
<organism evidence="1 2">
    <name type="scientific">Mitsuokella multacida</name>
    <dbReference type="NCBI Taxonomy" id="52226"/>
    <lineage>
        <taxon>Bacteria</taxon>
        <taxon>Bacillati</taxon>
        <taxon>Bacillota</taxon>
        <taxon>Negativicutes</taxon>
        <taxon>Selenomonadales</taxon>
        <taxon>Selenomonadaceae</taxon>
        <taxon>Mitsuokella</taxon>
    </lineage>
</organism>
<dbReference type="RefSeq" id="WP_118174295.1">
    <property type="nucleotide sequence ID" value="NZ_JAQEAO010000016.1"/>
</dbReference>
<comment type="caution">
    <text evidence="1">The sequence shown here is derived from an EMBL/GenBank/DDBJ whole genome shotgun (WGS) entry which is preliminary data.</text>
</comment>
<evidence type="ECO:0000313" key="1">
    <source>
        <dbReference type="EMBL" id="RHF53337.1"/>
    </source>
</evidence>
<sequence>MSEQFIIRFEGRPGELTIGDMKKISGHVSGRTFASIIDHLGLEANPREAKVGAVTDAIQETIRLTPELLPFKTKGVLLAVSSYEALERNRYRIAPVNQRIEGILDGGHNTLAIGMYILSKALEANEQKISHKVKNWDEFKVSWKTNHDIVEEYLIQEKGKAESPIDFLIPVELQVPADMNDTTGVRNFRNHLFDICESRNNNVELQLSAKVHQNGYFNELELMMREHNENIADRIEWKTNDGGAVKVQDLIALSWIPLQLVNPVREAKDPKKIFNPSEFKETYMYSSKGQCLKLFERLMSSPDVSEKSAGDYTKDIINEEVKSSFKITTILPELYDYIYARFADLYNGNDGSFGRIGAVKKLNNKTKNKKTPFDGEPIKSDVNISPDGFILPLFYGLQALLEKKKINGKTIIDWATDPKIFLDKHLSNIMGEYKGLFALCDYDPQKVGKAEQCYKNALNSFKMALMQDKIAK</sequence>